<organism evidence="2 3">
    <name type="scientific">Curvularia kusanoi</name>
    <name type="common">Cochliobolus kusanoi</name>
    <dbReference type="NCBI Taxonomy" id="90978"/>
    <lineage>
        <taxon>Eukaryota</taxon>
        <taxon>Fungi</taxon>
        <taxon>Dikarya</taxon>
        <taxon>Ascomycota</taxon>
        <taxon>Pezizomycotina</taxon>
        <taxon>Dothideomycetes</taxon>
        <taxon>Pleosporomycetidae</taxon>
        <taxon>Pleosporales</taxon>
        <taxon>Pleosporineae</taxon>
        <taxon>Pleosporaceae</taxon>
        <taxon>Curvularia</taxon>
    </lineage>
</organism>
<feature type="region of interest" description="Disordered" evidence="1">
    <location>
        <begin position="189"/>
        <end position="263"/>
    </location>
</feature>
<feature type="compositionally biased region" description="Basic residues" evidence="1">
    <location>
        <begin position="228"/>
        <end position="240"/>
    </location>
</feature>
<reference evidence="2" key="1">
    <citation type="submission" date="2019-04" db="EMBL/GenBank/DDBJ databases">
        <title>Sequencing of skin fungus with MAO and IRED activity.</title>
        <authorList>
            <person name="Marsaioli A.J."/>
            <person name="Bonatto J.M.C."/>
            <person name="Reis Junior O."/>
        </authorList>
    </citation>
    <scope>NUCLEOTIDE SEQUENCE</scope>
    <source>
        <strain evidence="2">30M1</strain>
    </source>
</reference>
<name>A0A9P4WAH9_CURKU</name>
<dbReference type="OrthoDB" id="3938057at2759"/>
<evidence type="ECO:0000256" key="1">
    <source>
        <dbReference type="SAM" id="MobiDB-lite"/>
    </source>
</evidence>
<accession>A0A9P4WAH9</accession>
<feature type="compositionally biased region" description="Low complexity" evidence="1">
    <location>
        <begin position="203"/>
        <end position="213"/>
    </location>
</feature>
<dbReference type="Proteomes" id="UP000801428">
    <property type="component" value="Unassembled WGS sequence"/>
</dbReference>
<comment type="caution">
    <text evidence="2">The sequence shown here is derived from an EMBL/GenBank/DDBJ whole genome shotgun (WGS) entry which is preliminary data.</text>
</comment>
<feature type="compositionally biased region" description="Acidic residues" evidence="1">
    <location>
        <begin position="251"/>
        <end position="260"/>
    </location>
</feature>
<gene>
    <name evidence="2" type="ORF">E8E13_004564</name>
</gene>
<protein>
    <submittedName>
        <fullName evidence="2">Uncharacterized protein</fullName>
    </submittedName>
</protein>
<keyword evidence="3" id="KW-1185">Reference proteome</keyword>
<evidence type="ECO:0000313" key="3">
    <source>
        <dbReference type="Proteomes" id="UP000801428"/>
    </source>
</evidence>
<dbReference type="EMBL" id="SWKU01000013">
    <property type="protein sequence ID" value="KAF3001290.1"/>
    <property type="molecule type" value="Genomic_DNA"/>
</dbReference>
<dbReference type="AlphaFoldDB" id="A0A9P4WAH9"/>
<sequence>MPPKAASNASAKTYSADVVAALLVATGTTSLSMRNYELMSSMDGTKTAAAFQHDFRGVLAKAKDLKTRIDKGELFEPVQSSAKRAFPFTLLFSTLSPQHSSVLALHLASTYHYQHHLLDMAKTTDTPAGDQKMISADCVAVLLMSNPKLSKAQYDMMSAVDGTRSASSFEHQFRSILAKAKDLKKRADDGEAFSPVAGAKRGTTTATPTTPASSKKRKGDGADDTPSKKPKAAAKPRGKKAQSSQIASPTLEDEDDDDLPADMADFIKAEKKWEEDFKF</sequence>
<evidence type="ECO:0000313" key="2">
    <source>
        <dbReference type="EMBL" id="KAF3001290.1"/>
    </source>
</evidence>
<proteinExistence type="predicted"/>